<dbReference type="EMBL" id="JACCFI010000001">
    <property type="protein sequence ID" value="NYG20463.1"/>
    <property type="molecule type" value="Genomic_DNA"/>
</dbReference>
<keyword evidence="2" id="KW-1133">Transmembrane helix</keyword>
<feature type="transmembrane region" description="Helical" evidence="2">
    <location>
        <begin position="59"/>
        <end position="83"/>
    </location>
</feature>
<keyword evidence="4" id="KW-0282">Flagellum</keyword>
<keyword evidence="2" id="KW-0472">Membrane</keyword>
<proteinExistence type="predicted"/>
<dbReference type="Pfam" id="PF10708">
    <property type="entry name" value="DUF2510"/>
    <property type="match status" value="1"/>
</dbReference>
<evidence type="ECO:0000256" key="1">
    <source>
        <dbReference type="SAM" id="MobiDB-lite"/>
    </source>
</evidence>
<dbReference type="InterPro" id="IPR018929">
    <property type="entry name" value="DUF2510"/>
</dbReference>
<evidence type="ECO:0000256" key="2">
    <source>
        <dbReference type="SAM" id="Phobius"/>
    </source>
</evidence>
<organism evidence="4 5">
    <name type="scientific">Agromyces hippuratus</name>
    <dbReference type="NCBI Taxonomy" id="286438"/>
    <lineage>
        <taxon>Bacteria</taxon>
        <taxon>Bacillati</taxon>
        <taxon>Actinomycetota</taxon>
        <taxon>Actinomycetes</taxon>
        <taxon>Micrococcales</taxon>
        <taxon>Microbacteriaceae</taxon>
        <taxon>Agromyces</taxon>
    </lineage>
</organism>
<keyword evidence="4" id="KW-0966">Cell projection</keyword>
<name>A0A852WX00_9MICO</name>
<feature type="domain" description="DUF2510" evidence="3">
    <location>
        <begin position="11"/>
        <end position="41"/>
    </location>
</feature>
<feature type="region of interest" description="Disordered" evidence="1">
    <location>
        <begin position="1"/>
        <end position="54"/>
    </location>
</feature>
<keyword evidence="5" id="KW-1185">Reference proteome</keyword>
<keyword evidence="2" id="KW-0812">Transmembrane</keyword>
<keyword evidence="4" id="KW-0969">Cilium</keyword>
<dbReference type="AlphaFoldDB" id="A0A852WX00"/>
<evidence type="ECO:0000313" key="5">
    <source>
        <dbReference type="Proteomes" id="UP000549066"/>
    </source>
</evidence>
<sequence>MTDPNQPPANWYPDPESPEQQRYWDGTQWTEHRSPLQEGGPPTQADAPTAEPPKKKRTALWVTLSVVGGLVLIVIIGASIAAANRGSNAAKAEPTPSIVEETPEAPEPSPEPVPEPVIVPTQTFPGTGDNVIPVSILEPAIIKFECADCTSNTVLETDGYDSLLVNTIGAYSGNHLVNITEGAIITQFTVKGDGNWVITVSDISTVPATAGGATGHGDTVVMLADYFTSAAIANTGESNFVVEGYGGTYPELAVNTIGSYQGTVELTGPGFVQVTSEGDWSITPQ</sequence>
<reference evidence="4 5" key="1">
    <citation type="submission" date="2020-07" db="EMBL/GenBank/DDBJ databases">
        <title>Sequencing the genomes of 1000 actinobacteria strains.</title>
        <authorList>
            <person name="Klenk H.-P."/>
        </authorList>
    </citation>
    <scope>NUCLEOTIDE SEQUENCE [LARGE SCALE GENOMIC DNA]</scope>
    <source>
        <strain evidence="4 5">DSM 8598</strain>
    </source>
</reference>
<dbReference type="RefSeq" id="WP_179550578.1">
    <property type="nucleotide sequence ID" value="NZ_JACCFI010000001.1"/>
</dbReference>
<feature type="region of interest" description="Disordered" evidence="1">
    <location>
        <begin position="85"/>
        <end position="112"/>
    </location>
</feature>
<evidence type="ECO:0000259" key="3">
    <source>
        <dbReference type="Pfam" id="PF10708"/>
    </source>
</evidence>
<protein>
    <submittedName>
        <fullName evidence="4">Flagellar basal body-associated protein FliL</fullName>
    </submittedName>
</protein>
<dbReference type="Proteomes" id="UP000549066">
    <property type="component" value="Unassembled WGS sequence"/>
</dbReference>
<accession>A0A852WX00</accession>
<evidence type="ECO:0000313" key="4">
    <source>
        <dbReference type="EMBL" id="NYG20463.1"/>
    </source>
</evidence>
<gene>
    <name evidence="4" type="ORF">BJY17_001210</name>
</gene>
<comment type="caution">
    <text evidence="4">The sequence shown here is derived from an EMBL/GenBank/DDBJ whole genome shotgun (WGS) entry which is preliminary data.</text>
</comment>